<dbReference type="OrthoDB" id="4350422at2"/>
<accession>A0A7Y9ZA65</accession>
<evidence type="ECO:0000313" key="3">
    <source>
        <dbReference type="EMBL" id="NYI41045.1"/>
    </source>
</evidence>
<feature type="transmembrane region" description="Helical" evidence="1">
    <location>
        <begin position="25"/>
        <end position="46"/>
    </location>
</feature>
<dbReference type="PANTHER" id="PTHR37938:SF1">
    <property type="entry name" value="BLL0215 PROTEIN"/>
    <property type="match status" value="1"/>
</dbReference>
<keyword evidence="1" id="KW-0472">Membrane</keyword>
<organism evidence="3 4">
    <name type="scientific">Demequina lutea</name>
    <dbReference type="NCBI Taxonomy" id="431489"/>
    <lineage>
        <taxon>Bacteria</taxon>
        <taxon>Bacillati</taxon>
        <taxon>Actinomycetota</taxon>
        <taxon>Actinomycetes</taxon>
        <taxon>Micrococcales</taxon>
        <taxon>Demequinaceae</taxon>
        <taxon>Demequina</taxon>
    </lineage>
</organism>
<dbReference type="PANTHER" id="PTHR37938">
    <property type="entry name" value="BLL0215 PROTEIN"/>
    <property type="match status" value="1"/>
</dbReference>
<evidence type="ECO:0000256" key="1">
    <source>
        <dbReference type="SAM" id="Phobius"/>
    </source>
</evidence>
<dbReference type="Pfam" id="PF03703">
    <property type="entry name" value="bPH_2"/>
    <property type="match status" value="1"/>
</dbReference>
<reference evidence="3 4" key="1">
    <citation type="submission" date="2020-07" db="EMBL/GenBank/DDBJ databases">
        <title>Sequencing the genomes of 1000 actinobacteria strains.</title>
        <authorList>
            <person name="Klenk H.-P."/>
        </authorList>
    </citation>
    <scope>NUCLEOTIDE SEQUENCE [LARGE SCALE GENOMIC DNA]</scope>
    <source>
        <strain evidence="3 4">DSM 19970</strain>
    </source>
</reference>
<feature type="domain" description="YdbS-like PH" evidence="2">
    <location>
        <begin position="77"/>
        <end position="150"/>
    </location>
</feature>
<dbReference type="RefSeq" id="WP_062075296.1">
    <property type="nucleotide sequence ID" value="NZ_BBRC01000007.1"/>
</dbReference>
<evidence type="ECO:0000313" key="4">
    <source>
        <dbReference type="Proteomes" id="UP000547973"/>
    </source>
</evidence>
<gene>
    <name evidence="3" type="ORF">BKA03_001164</name>
</gene>
<sequence length="166" mass="18433">MGQLERGLAPDEKLLVNRHTHWKTLIGPVGIAILATAAAAALIYFVDFGGNIFKIVVGALWAVALIWFLVAPLIKWGTTIFAVTNRRVMYRTGVFNKSGIDIPIARINSVQFRHDFIDRLFGAGTLIVESASDEPLEFNDIPQVEKVHNLLYDELNDALTEDDDAK</sequence>
<dbReference type="AlphaFoldDB" id="A0A7Y9ZA65"/>
<keyword evidence="1" id="KW-0812">Transmembrane</keyword>
<dbReference type="InterPro" id="IPR005182">
    <property type="entry name" value="YdbS-like_PH"/>
</dbReference>
<comment type="caution">
    <text evidence="3">The sequence shown here is derived from an EMBL/GenBank/DDBJ whole genome shotgun (WGS) entry which is preliminary data.</text>
</comment>
<keyword evidence="4" id="KW-1185">Reference proteome</keyword>
<dbReference type="Proteomes" id="UP000547973">
    <property type="component" value="Unassembled WGS sequence"/>
</dbReference>
<dbReference type="EMBL" id="JACBZO010000001">
    <property type="protein sequence ID" value="NYI41045.1"/>
    <property type="molecule type" value="Genomic_DNA"/>
</dbReference>
<name>A0A7Y9ZA65_9MICO</name>
<keyword evidence="1" id="KW-1133">Transmembrane helix</keyword>
<evidence type="ECO:0000259" key="2">
    <source>
        <dbReference type="Pfam" id="PF03703"/>
    </source>
</evidence>
<proteinExistence type="predicted"/>
<protein>
    <submittedName>
        <fullName evidence="3">Putative membrane protein YdbT with pleckstrin-like domain</fullName>
    </submittedName>
</protein>
<feature type="transmembrane region" description="Helical" evidence="1">
    <location>
        <begin position="52"/>
        <end position="74"/>
    </location>
</feature>